<feature type="transmembrane region" description="Helical" evidence="7">
    <location>
        <begin position="191"/>
        <end position="212"/>
    </location>
</feature>
<keyword evidence="4 7" id="KW-0812">Transmembrane</keyword>
<feature type="transmembrane region" description="Helical" evidence="7">
    <location>
        <begin position="6"/>
        <end position="30"/>
    </location>
</feature>
<reference evidence="8" key="1">
    <citation type="submission" date="2020-02" db="EMBL/GenBank/DDBJ databases">
        <authorList>
            <person name="Gao J."/>
            <person name="Sun J."/>
        </authorList>
    </citation>
    <scope>NUCLEOTIDE SEQUENCE</scope>
    <source>
        <strain evidence="8">602-2</strain>
    </source>
</reference>
<evidence type="ECO:0000313" key="8">
    <source>
        <dbReference type="EMBL" id="NGM49978.1"/>
    </source>
</evidence>
<keyword evidence="6 7" id="KW-0472">Membrane</keyword>
<evidence type="ECO:0000256" key="6">
    <source>
        <dbReference type="ARBA" id="ARBA00023136"/>
    </source>
</evidence>
<evidence type="ECO:0000256" key="3">
    <source>
        <dbReference type="ARBA" id="ARBA00022475"/>
    </source>
</evidence>
<protein>
    <recommendedName>
        <fullName evidence="7">UPF0056 membrane protein</fullName>
    </recommendedName>
</protein>
<accession>A0A6G4QYH1</accession>
<evidence type="ECO:0000256" key="1">
    <source>
        <dbReference type="ARBA" id="ARBA00004651"/>
    </source>
</evidence>
<dbReference type="RefSeq" id="WP_165258391.1">
    <property type="nucleotide sequence ID" value="NZ_JAAKGT010000004.1"/>
</dbReference>
<evidence type="ECO:0000256" key="5">
    <source>
        <dbReference type="ARBA" id="ARBA00022989"/>
    </source>
</evidence>
<feature type="transmembrane region" description="Helical" evidence="7">
    <location>
        <begin position="67"/>
        <end position="88"/>
    </location>
</feature>
<dbReference type="PANTHER" id="PTHR33508:SF1">
    <property type="entry name" value="UPF0056 MEMBRANE PROTEIN YHCE"/>
    <property type="match status" value="1"/>
</dbReference>
<dbReference type="GO" id="GO:0005886">
    <property type="term" value="C:plasma membrane"/>
    <property type="evidence" value="ECO:0007669"/>
    <property type="project" value="UniProtKB-SubCell"/>
</dbReference>
<organism evidence="8">
    <name type="scientific">Caulobacter sp. 602-2</name>
    <dbReference type="NCBI Taxonomy" id="2710887"/>
    <lineage>
        <taxon>Bacteria</taxon>
        <taxon>Pseudomonadati</taxon>
        <taxon>Pseudomonadota</taxon>
        <taxon>Alphaproteobacteria</taxon>
        <taxon>Caulobacterales</taxon>
        <taxon>Caulobacteraceae</taxon>
        <taxon>Caulobacter</taxon>
    </lineage>
</organism>
<sequence>MSQAELAVNFFVALFALIDPIGNVPLFAAATIGAASAGRRMVAVYIGLFVLAFLVFFYFTGVSLLEFFGISMPAFRIAGGIILFILGLDMVRDDFTTMFADAAEGETEPLSARVYAKKRFERLIVPFAMPLLIGPGAISTVIIYASEAKHLGLAGMALGVGVIAAVSVVLVATFWAAPVISKVLGRIGMSIVVRVLGLILCALAVQFVLIGVGDATRGLIRADAKAPYTAEK</sequence>
<proteinExistence type="inferred from homology"/>
<dbReference type="PANTHER" id="PTHR33508">
    <property type="entry name" value="UPF0056 MEMBRANE PROTEIN YHCE"/>
    <property type="match status" value="1"/>
</dbReference>
<comment type="subcellular location">
    <subcellularLocation>
        <location evidence="1 7">Cell membrane</location>
        <topology evidence="1 7">Multi-pass membrane protein</topology>
    </subcellularLocation>
</comment>
<keyword evidence="5 7" id="KW-1133">Transmembrane helix</keyword>
<dbReference type="EMBL" id="JAAKGT010000004">
    <property type="protein sequence ID" value="NGM49978.1"/>
    <property type="molecule type" value="Genomic_DNA"/>
</dbReference>
<dbReference type="Pfam" id="PF01914">
    <property type="entry name" value="MarC"/>
    <property type="match status" value="1"/>
</dbReference>
<dbReference type="AlphaFoldDB" id="A0A6G4QYH1"/>
<feature type="transmembrane region" description="Helical" evidence="7">
    <location>
        <begin position="42"/>
        <end position="61"/>
    </location>
</feature>
<dbReference type="InterPro" id="IPR002771">
    <property type="entry name" value="Multi_antbiot-R_MarC"/>
</dbReference>
<feature type="transmembrane region" description="Helical" evidence="7">
    <location>
        <begin position="123"/>
        <end position="145"/>
    </location>
</feature>
<comment type="similarity">
    <text evidence="2 7">Belongs to the UPF0056 (MarC) family.</text>
</comment>
<keyword evidence="3" id="KW-1003">Cell membrane</keyword>
<name>A0A6G4QYH1_9CAUL</name>
<comment type="caution">
    <text evidence="8">The sequence shown here is derived from an EMBL/GenBank/DDBJ whole genome shotgun (WGS) entry which is preliminary data.</text>
</comment>
<dbReference type="NCBIfam" id="TIGR00427">
    <property type="entry name" value="NAAT family transporter"/>
    <property type="match status" value="1"/>
</dbReference>
<evidence type="ECO:0000256" key="7">
    <source>
        <dbReference type="RuleBase" id="RU362048"/>
    </source>
</evidence>
<feature type="transmembrane region" description="Helical" evidence="7">
    <location>
        <begin position="151"/>
        <end position="179"/>
    </location>
</feature>
<evidence type="ECO:0000256" key="2">
    <source>
        <dbReference type="ARBA" id="ARBA00009784"/>
    </source>
</evidence>
<gene>
    <name evidence="8" type="ORF">G5B46_10205</name>
</gene>
<evidence type="ECO:0000256" key="4">
    <source>
        <dbReference type="ARBA" id="ARBA00022692"/>
    </source>
</evidence>